<dbReference type="InterPro" id="IPR052929">
    <property type="entry name" value="RNase_H-like_EbsB-rel"/>
</dbReference>
<gene>
    <name evidence="2" type="ORF">BRAPAZ1V2_A07P07850.2</name>
</gene>
<dbReference type="PANTHER" id="PTHR47074">
    <property type="entry name" value="BNAC02G40300D PROTEIN"/>
    <property type="match status" value="1"/>
</dbReference>
<dbReference type="GO" id="GO:0003676">
    <property type="term" value="F:nucleic acid binding"/>
    <property type="evidence" value="ECO:0007669"/>
    <property type="project" value="InterPro"/>
</dbReference>
<accession>A0A8D9HKE8</accession>
<proteinExistence type="predicted"/>
<dbReference type="Pfam" id="PF13456">
    <property type="entry name" value="RVT_3"/>
    <property type="match status" value="1"/>
</dbReference>
<sequence length="122" mass="13398">MQLGTTERWQGYWDGYALVAEAIALKAALSDPVSFGLTDVICFSDSKSLIDVLTGRKNVIALQGLFHDLGVLSNSFTSISFKFIPRVFNDEADRLAKNALFLASNNPCGFENSVLQVYESKV</sequence>
<protein>
    <recommendedName>
        <fullName evidence="1">RNase H type-1 domain-containing protein</fullName>
    </recommendedName>
</protein>
<dbReference type="InterPro" id="IPR036397">
    <property type="entry name" value="RNaseH_sf"/>
</dbReference>
<feature type="domain" description="RNase H type-1" evidence="1">
    <location>
        <begin position="18"/>
        <end position="99"/>
    </location>
</feature>
<dbReference type="InterPro" id="IPR002156">
    <property type="entry name" value="RNaseH_domain"/>
</dbReference>
<dbReference type="EMBL" id="LS974623">
    <property type="protein sequence ID" value="CAG7901141.1"/>
    <property type="molecule type" value="Genomic_DNA"/>
</dbReference>
<dbReference type="PANTHER" id="PTHR47074:SF49">
    <property type="entry name" value="POLYNUCLEOTIDYL TRANSFERASE, RIBONUCLEASE H-LIKE SUPERFAMILY PROTEIN"/>
    <property type="match status" value="1"/>
</dbReference>
<dbReference type="CDD" id="cd06222">
    <property type="entry name" value="RNase_H_like"/>
    <property type="match status" value="1"/>
</dbReference>
<dbReference type="AlphaFoldDB" id="A0A8D9HKE8"/>
<dbReference type="InterPro" id="IPR012337">
    <property type="entry name" value="RNaseH-like_sf"/>
</dbReference>
<evidence type="ECO:0000313" key="2">
    <source>
        <dbReference type="EMBL" id="CAG7901141.1"/>
    </source>
</evidence>
<evidence type="ECO:0000259" key="1">
    <source>
        <dbReference type="Pfam" id="PF13456"/>
    </source>
</evidence>
<dbReference type="Proteomes" id="UP000694005">
    <property type="component" value="Chromosome A07"/>
</dbReference>
<dbReference type="InterPro" id="IPR044730">
    <property type="entry name" value="RNase_H-like_dom_plant"/>
</dbReference>
<dbReference type="SUPFAM" id="SSF53098">
    <property type="entry name" value="Ribonuclease H-like"/>
    <property type="match status" value="1"/>
</dbReference>
<evidence type="ECO:0000313" key="3">
    <source>
        <dbReference type="Proteomes" id="UP000694005"/>
    </source>
</evidence>
<dbReference type="Gramene" id="A07p07850.2_BraZ1">
    <property type="protein sequence ID" value="A07p07850.2_BraZ1.CDS.1"/>
    <property type="gene ID" value="A07g07850.2_BraZ1"/>
</dbReference>
<dbReference type="Gene3D" id="3.30.420.10">
    <property type="entry name" value="Ribonuclease H-like superfamily/Ribonuclease H"/>
    <property type="match status" value="1"/>
</dbReference>
<name>A0A8D9HKE8_BRACM</name>
<organism evidence="2 3">
    <name type="scientific">Brassica campestris</name>
    <name type="common">Field mustard</name>
    <dbReference type="NCBI Taxonomy" id="3711"/>
    <lineage>
        <taxon>Eukaryota</taxon>
        <taxon>Viridiplantae</taxon>
        <taxon>Streptophyta</taxon>
        <taxon>Embryophyta</taxon>
        <taxon>Tracheophyta</taxon>
        <taxon>Spermatophyta</taxon>
        <taxon>Magnoliopsida</taxon>
        <taxon>eudicotyledons</taxon>
        <taxon>Gunneridae</taxon>
        <taxon>Pentapetalae</taxon>
        <taxon>rosids</taxon>
        <taxon>malvids</taxon>
        <taxon>Brassicales</taxon>
        <taxon>Brassicaceae</taxon>
        <taxon>Brassiceae</taxon>
        <taxon>Brassica</taxon>
    </lineage>
</organism>
<reference evidence="2 3" key="1">
    <citation type="submission" date="2021-07" db="EMBL/GenBank/DDBJ databases">
        <authorList>
            <consortium name="Genoscope - CEA"/>
            <person name="William W."/>
        </authorList>
    </citation>
    <scope>NUCLEOTIDE SEQUENCE [LARGE SCALE GENOMIC DNA]</scope>
</reference>
<dbReference type="GO" id="GO:0004523">
    <property type="term" value="F:RNA-DNA hybrid ribonuclease activity"/>
    <property type="evidence" value="ECO:0007669"/>
    <property type="project" value="InterPro"/>
</dbReference>